<feature type="region of interest" description="Disordered" evidence="1">
    <location>
        <begin position="259"/>
        <end position="509"/>
    </location>
</feature>
<protein>
    <recommendedName>
        <fullName evidence="2">SEC7 domain-containing protein</fullName>
    </recommendedName>
</protein>
<organism evidence="3 4">
    <name type="scientific">Leucocoprinus birnbaumii</name>
    <dbReference type="NCBI Taxonomy" id="56174"/>
    <lineage>
        <taxon>Eukaryota</taxon>
        <taxon>Fungi</taxon>
        <taxon>Dikarya</taxon>
        <taxon>Basidiomycota</taxon>
        <taxon>Agaricomycotina</taxon>
        <taxon>Agaricomycetes</taxon>
        <taxon>Agaricomycetidae</taxon>
        <taxon>Agaricales</taxon>
        <taxon>Agaricineae</taxon>
        <taxon>Agaricaceae</taxon>
        <taxon>Leucocoprinus</taxon>
    </lineage>
</organism>
<dbReference type="GO" id="GO:0032012">
    <property type="term" value="P:regulation of ARF protein signal transduction"/>
    <property type="evidence" value="ECO:0007669"/>
    <property type="project" value="InterPro"/>
</dbReference>
<feature type="region of interest" description="Disordered" evidence="1">
    <location>
        <begin position="1351"/>
        <end position="1432"/>
    </location>
</feature>
<dbReference type="PANTHER" id="PTHR10663">
    <property type="entry name" value="GUANYL-NUCLEOTIDE EXCHANGE FACTOR"/>
    <property type="match status" value="1"/>
</dbReference>
<feature type="compositionally biased region" description="Low complexity" evidence="1">
    <location>
        <begin position="602"/>
        <end position="611"/>
    </location>
</feature>
<feature type="compositionally biased region" description="Low complexity" evidence="1">
    <location>
        <begin position="796"/>
        <end position="842"/>
    </location>
</feature>
<feature type="compositionally biased region" description="Basic and acidic residues" evidence="1">
    <location>
        <begin position="770"/>
        <end position="795"/>
    </location>
</feature>
<feature type="compositionally biased region" description="Polar residues" evidence="1">
    <location>
        <begin position="624"/>
        <end position="633"/>
    </location>
</feature>
<feature type="compositionally biased region" description="Polar residues" evidence="1">
    <location>
        <begin position="955"/>
        <end position="965"/>
    </location>
</feature>
<dbReference type="Proteomes" id="UP001213000">
    <property type="component" value="Unassembled WGS sequence"/>
</dbReference>
<feature type="compositionally biased region" description="Low complexity" evidence="1">
    <location>
        <begin position="466"/>
        <end position="479"/>
    </location>
</feature>
<dbReference type="PANTHER" id="PTHR10663:SF376">
    <property type="entry name" value="PH AND SEC7 DOMAIN-CONTAINING PROTEIN"/>
    <property type="match status" value="1"/>
</dbReference>
<evidence type="ECO:0000256" key="1">
    <source>
        <dbReference type="SAM" id="MobiDB-lite"/>
    </source>
</evidence>
<dbReference type="InterPro" id="IPR000904">
    <property type="entry name" value="Sec7_dom"/>
</dbReference>
<feature type="compositionally biased region" description="Polar residues" evidence="1">
    <location>
        <begin position="655"/>
        <end position="684"/>
    </location>
</feature>
<feature type="compositionally biased region" description="Polar residues" evidence="1">
    <location>
        <begin position="186"/>
        <end position="205"/>
    </location>
</feature>
<feature type="compositionally biased region" description="Polar residues" evidence="1">
    <location>
        <begin position="745"/>
        <end position="765"/>
    </location>
</feature>
<dbReference type="Gene3D" id="1.10.1000.11">
    <property type="entry name" value="Arf Nucleotide-binding Site Opener,domain 2"/>
    <property type="match status" value="1"/>
</dbReference>
<feature type="compositionally biased region" description="Low complexity" evidence="1">
    <location>
        <begin position="721"/>
        <end position="736"/>
    </location>
</feature>
<feature type="compositionally biased region" description="Polar residues" evidence="1">
    <location>
        <begin position="47"/>
        <end position="59"/>
    </location>
</feature>
<name>A0AAD5YKS1_9AGAR</name>
<proteinExistence type="predicted"/>
<feature type="region of interest" description="Disordered" evidence="1">
    <location>
        <begin position="531"/>
        <end position="634"/>
    </location>
</feature>
<feature type="region of interest" description="Disordered" evidence="1">
    <location>
        <begin position="1"/>
        <end position="220"/>
    </location>
</feature>
<feature type="compositionally biased region" description="Basic and acidic residues" evidence="1">
    <location>
        <begin position="9"/>
        <end position="24"/>
    </location>
</feature>
<dbReference type="InterPro" id="IPR035999">
    <property type="entry name" value="Sec7_dom_sf"/>
</dbReference>
<feature type="compositionally biased region" description="Low complexity" evidence="1">
    <location>
        <begin position="337"/>
        <end position="356"/>
    </location>
</feature>
<dbReference type="Pfam" id="PF01369">
    <property type="entry name" value="Sec7"/>
    <property type="match status" value="1"/>
</dbReference>
<feature type="region of interest" description="Disordered" evidence="1">
    <location>
        <begin position="655"/>
        <end position="842"/>
    </location>
</feature>
<comment type="caution">
    <text evidence="3">The sequence shown here is derived from an EMBL/GenBank/DDBJ whole genome shotgun (WGS) entry which is preliminary data.</text>
</comment>
<dbReference type="PROSITE" id="PS50190">
    <property type="entry name" value="SEC7"/>
    <property type="match status" value="1"/>
</dbReference>
<evidence type="ECO:0000259" key="2">
    <source>
        <dbReference type="PROSITE" id="PS50190"/>
    </source>
</evidence>
<sequence>MLNRLNGRIAKEAEAEASGSEERGAPSPTPKKRRRRSRGNSMRGLNPATSDIDSGNTSADAPIPPHPFSTRPPDFFVERTQATTPMQDENDQYMEEAPFATPEAVTSSPAGQTRRRSILVEEDDEDENKREAFDGEEEGQEQDEEEEEPPPQQSLSQFRYPAATPPRISPHPTLAHEQHLSDPVSHGSSETVPIIYNQRTPSRNNDAFPKSPFNEEEDREDQVLLYHNNFRARTPLNDIHTDGYGREISWVGDPIPIIRPMVEDQSDEEDQEVEIRVSEDDDMPPPPSTEPGDEDGAFEEPLSPTSSEAPQKDGSFSPQPSTQSVQIELERSPEIPAPSSSTPSSGPIISTSQSIIDESRVSPHIFPTRISTRSRTPGGSDRSPLPGDEWEDQSTSAKRNGNGDHTSPSTWDKLKGVLSRGPSGRRSRSNSIAARERRDVDSSISRESGASLTSAKIDKVGEGLGQQQQPQAPQIMQTPSASTSIVSLSPHTHVPPRGGASPIPPATSADYARYQNAKLFPFPGIHTLEAQRKIRAGGQASQSSPDVSTAVVDEDQPPPSAHSYHNTPALTPEPQRDRKLSHQASDSRLNIKLNGSPFGLLSSPPITPSTSNQSHRDYIDVGTPSISSPNGKTSKLPMTLPGVKQWLQNKKIFSPSPNQLSLQASGSTGSRSIGTKGAESTGTKDGNKKASLSDLLKPKRNSDVTDNWEDLRTPITPDGNTSFPPSHPSTPATTTTLIPMKMALSASSSESNEKTLLNEQSTTKPISPPETEKTPKAKKLAHLDPHKPAYPHIDDSPSSLTLSNLPSRSDPLLSTTPDPTSSLSDYPARSTSQSSSDSSRYSIMPQGSLVLDRIDENLVRGSKNPPFLASLIDDPPRKSVFTWPVYQVVNQKTVKDRFLFLFNDLLVVAKPKFSPHENLVEFKARSSDRQFTVKNVVLLKDIRFTPGRTDPAPRSPSQKDQQSGKNTAIKGFVTQFAIDPEGAVKALMVKYPVLEDPRRLGQFIFQTSELDRARVGEFLAKKTHRIELDAYLSCFGFAGVRVDKALRAFLMSVNVPVQNSSALDVLLDAFAGRWYDANTRFVAYDKNMAIRLARALVRLNMLLHGDLAETPGPTGYPIKDFSLRDWIESIRHADPRQLMSPDLLEDLYDSVRQEKICQARSASAGGPPTQLITIRKPVPMRLTYKSQSDPIILRIPAADPHLTIHLDGQDLQFDPPVLTFAKSSEASFRIIGNELGLKTMIMCRSGPNALKYTGLPLSNTLVVERAFMRNTFQIAFTDHREVKRRYMFSVADPVWALHVRTSIEQASSTPNATPSMNPEASKFLKVAEQVALGVLQRSLIDGPDSVRLNGFSSQNGHATSPVKYTNGKSNGFRYPKHVRSKSRSQLYRHDAGQNELDLSYDSSSYTEFRDSDLSDANDEEVEEQAGPTWSGEDLVGVLGKEAVNAS</sequence>
<feature type="domain" description="SEC7" evidence="2">
    <location>
        <begin position="957"/>
        <end position="1154"/>
    </location>
</feature>
<dbReference type="Gene3D" id="2.30.29.30">
    <property type="entry name" value="Pleckstrin-homology domain (PH domain)/Phosphotyrosine-binding domain (PTB)"/>
    <property type="match status" value="1"/>
</dbReference>
<feature type="compositionally biased region" description="Polar residues" evidence="1">
    <location>
        <begin position="1351"/>
        <end position="1369"/>
    </location>
</feature>
<feature type="compositionally biased region" description="Polar residues" evidence="1">
    <location>
        <begin position="480"/>
        <end position="490"/>
    </location>
</feature>
<dbReference type="InterPro" id="IPR011993">
    <property type="entry name" value="PH-like_dom_sf"/>
</dbReference>
<dbReference type="InterPro" id="IPR023394">
    <property type="entry name" value="Sec7_C_sf"/>
</dbReference>
<gene>
    <name evidence="3" type="ORF">NP233_g11053</name>
</gene>
<reference evidence="3" key="1">
    <citation type="submission" date="2022-07" db="EMBL/GenBank/DDBJ databases">
        <title>Genome Sequence of Leucocoprinus birnbaumii.</title>
        <authorList>
            <person name="Buettner E."/>
        </authorList>
    </citation>
    <scope>NUCLEOTIDE SEQUENCE</scope>
    <source>
        <strain evidence="3">VT141</strain>
    </source>
</reference>
<dbReference type="SMART" id="SM00222">
    <property type="entry name" value="Sec7"/>
    <property type="match status" value="1"/>
</dbReference>
<feature type="region of interest" description="Disordered" evidence="1">
    <location>
        <begin position="945"/>
        <end position="965"/>
    </location>
</feature>
<dbReference type="GO" id="GO:0005085">
    <property type="term" value="F:guanyl-nucleotide exchange factor activity"/>
    <property type="evidence" value="ECO:0007669"/>
    <property type="project" value="InterPro"/>
</dbReference>
<feature type="compositionally biased region" description="Polar residues" evidence="1">
    <location>
        <begin position="393"/>
        <end position="410"/>
    </location>
</feature>
<feature type="compositionally biased region" description="Acidic residues" evidence="1">
    <location>
        <begin position="1413"/>
        <end position="1423"/>
    </location>
</feature>
<accession>A0AAD5YKS1</accession>
<dbReference type="SUPFAM" id="SSF48425">
    <property type="entry name" value="Sec7 domain"/>
    <property type="match status" value="1"/>
</dbReference>
<evidence type="ECO:0000313" key="4">
    <source>
        <dbReference type="Proteomes" id="UP001213000"/>
    </source>
</evidence>
<feature type="compositionally biased region" description="Polar residues" evidence="1">
    <location>
        <begin position="442"/>
        <end position="454"/>
    </location>
</feature>
<evidence type="ECO:0000313" key="3">
    <source>
        <dbReference type="EMBL" id="KAJ3560103.1"/>
    </source>
</evidence>
<feature type="compositionally biased region" description="Polar residues" evidence="1">
    <location>
        <begin position="303"/>
        <end position="326"/>
    </location>
</feature>
<feature type="compositionally biased region" description="Acidic residues" evidence="1">
    <location>
        <begin position="134"/>
        <end position="149"/>
    </location>
</feature>
<keyword evidence="4" id="KW-1185">Reference proteome</keyword>
<dbReference type="EMBL" id="JANIEX010001237">
    <property type="protein sequence ID" value="KAJ3560103.1"/>
    <property type="molecule type" value="Genomic_DNA"/>
</dbReference>